<reference evidence="3 4" key="1">
    <citation type="submission" date="2020-08" db="EMBL/GenBank/DDBJ databases">
        <title>Genomic Encyclopedia of Type Strains, Phase IV (KMG-IV): sequencing the most valuable type-strain genomes for metagenomic binning, comparative biology and taxonomic classification.</title>
        <authorList>
            <person name="Goeker M."/>
        </authorList>
    </citation>
    <scope>NUCLEOTIDE SEQUENCE [LARGE SCALE GENOMIC DNA]</scope>
    <source>
        <strain evidence="3 4">DSM 12141</strain>
    </source>
</reference>
<evidence type="ECO:0000259" key="2">
    <source>
        <dbReference type="Pfam" id="PF13938"/>
    </source>
</evidence>
<feature type="domain" description="DUF4213" evidence="2">
    <location>
        <begin position="15"/>
        <end position="106"/>
    </location>
</feature>
<comment type="caution">
    <text evidence="3">The sequence shown here is derived from an EMBL/GenBank/DDBJ whole genome shotgun (WGS) entry which is preliminary data.</text>
</comment>
<sequence length="276" mass="28971">MTTSLLEDLLQETRQRLGAGLDALTLERAVAGIFFTGVELSNGCCGLAATPIKEIPAAVCCSSSLGALPSPGKLRGRPAADVLEDLAPGTGPMRRAMAIATLNALIETLWQRDGAPRDAQVSGGDAAQALALRPGERVVLVGAFAPYMRAFRKEGRHYRVLEMDPATLRADELPHYAPASAAPQIIPWADVLISTATTLTNDSLDALLSHASPGTRIAIVGPTAPLLPGPYRARGIQVVGGTRARQAGPLLDLLAEGASGYHLFEKSVDRVNLVLD</sequence>
<dbReference type="Proteomes" id="UP000541136">
    <property type="component" value="Unassembled WGS sequence"/>
</dbReference>
<evidence type="ECO:0000313" key="4">
    <source>
        <dbReference type="Proteomes" id="UP000541136"/>
    </source>
</evidence>
<dbReference type="RefSeq" id="WP_151024575.1">
    <property type="nucleotide sequence ID" value="NZ_JACHIB010000026.1"/>
</dbReference>
<dbReference type="Pfam" id="PF04016">
    <property type="entry name" value="DUF364"/>
    <property type="match status" value="1"/>
</dbReference>
<dbReference type="Pfam" id="PF13938">
    <property type="entry name" value="DUF4213"/>
    <property type="match status" value="1"/>
</dbReference>
<gene>
    <name evidence="3" type="ORF">HNR28_003494</name>
</gene>
<proteinExistence type="predicted"/>
<feature type="domain" description="Putative heavy-metal chelation" evidence="1">
    <location>
        <begin position="126"/>
        <end position="270"/>
    </location>
</feature>
<dbReference type="AlphaFoldDB" id="A0A7W9TRD4"/>
<protein>
    <submittedName>
        <fullName evidence="3">Uncharacterized protein (DUF4213/DUF364 family)</fullName>
    </submittedName>
</protein>
<dbReference type="EMBL" id="JACHIB010000026">
    <property type="protein sequence ID" value="MBB6085434.1"/>
    <property type="molecule type" value="Genomic_DNA"/>
</dbReference>
<evidence type="ECO:0000313" key="3">
    <source>
        <dbReference type="EMBL" id="MBB6085434.1"/>
    </source>
</evidence>
<evidence type="ECO:0000259" key="1">
    <source>
        <dbReference type="Pfam" id="PF04016"/>
    </source>
</evidence>
<name>A0A7W9TRD4_CASDE</name>
<dbReference type="SUPFAM" id="SSF159713">
    <property type="entry name" value="Dhaf3308-like"/>
    <property type="match status" value="1"/>
</dbReference>
<dbReference type="InterPro" id="IPR025251">
    <property type="entry name" value="DUF4213"/>
</dbReference>
<dbReference type="Gene3D" id="3.40.50.11590">
    <property type="match status" value="1"/>
</dbReference>
<dbReference type="InterPro" id="IPR007161">
    <property type="entry name" value="DUF364"/>
</dbReference>
<accession>A0A7W9TRD4</accession>
<organism evidence="3 4">
    <name type="scientific">Castellaniella defragrans</name>
    <name type="common">Alcaligenes defragrans</name>
    <dbReference type="NCBI Taxonomy" id="75697"/>
    <lineage>
        <taxon>Bacteria</taxon>
        <taxon>Pseudomonadati</taxon>
        <taxon>Pseudomonadota</taxon>
        <taxon>Betaproteobacteria</taxon>
        <taxon>Burkholderiales</taxon>
        <taxon>Alcaligenaceae</taxon>
        <taxon>Castellaniella</taxon>
    </lineage>
</organism>